<evidence type="ECO:0000313" key="3">
    <source>
        <dbReference type="WBParaSite" id="SMTH1_102280.1"/>
    </source>
</evidence>
<evidence type="ECO:0000256" key="1">
    <source>
        <dbReference type="SAM" id="MobiDB-lite"/>
    </source>
</evidence>
<protein>
    <submittedName>
        <fullName evidence="3">Uncharacterized protein</fullName>
    </submittedName>
</protein>
<dbReference type="Proteomes" id="UP000050791">
    <property type="component" value="Unassembled WGS sequence"/>
</dbReference>
<dbReference type="WBParaSite" id="SMTH1_102280.1">
    <property type="protein sequence ID" value="SMTH1_102280.1"/>
    <property type="gene ID" value="SMTH1_102280"/>
</dbReference>
<proteinExistence type="predicted"/>
<accession>A0AA85ARN3</accession>
<organism evidence="2 3">
    <name type="scientific">Schistosoma mattheei</name>
    <dbReference type="NCBI Taxonomy" id="31246"/>
    <lineage>
        <taxon>Eukaryota</taxon>
        <taxon>Metazoa</taxon>
        <taxon>Spiralia</taxon>
        <taxon>Lophotrochozoa</taxon>
        <taxon>Platyhelminthes</taxon>
        <taxon>Trematoda</taxon>
        <taxon>Digenea</taxon>
        <taxon>Strigeidida</taxon>
        <taxon>Schistosomatoidea</taxon>
        <taxon>Schistosomatidae</taxon>
        <taxon>Schistosoma</taxon>
    </lineage>
</organism>
<feature type="compositionally biased region" description="Polar residues" evidence="1">
    <location>
        <begin position="12"/>
        <end position="23"/>
    </location>
</feature>
<reference evidence="3" key="1">
    <citation type="submission" date="2023-11" db="UniProtKB">
        <authorList>
            <consortium name="WormBaseParasite"/>
        </authorList>
    </citation>
    <scope>IDENTIFICATION</scope>
</reference>
<feature type="compositionally biased region" description="Basic residues" evidence="1">
    <location>
        <begin position="69"/>
        <end position="85"/>
    </location>
</feature>
<dbReference type="AlphaFoldDB" id="A0AA85ARN3"/>
<feature type="compositionally biased region" description="Polar residues" evidence="1">
    <location>
        <begin position="47"/>
        <end position="63"/>
    </location>
</feature>
<feature type="region of interest" description="Disordered" evidence="1">
    <location>
        <begin position="1"/>
        <end position="94"/>
    </location>
</feature>
<name>A0AA85ARN3_9TREM</name>
<sequence length="94" mass="10725">MDSHDFKVNGCLNKNSSNINVSTEPPLIKQEKTTSRTTEADIRSELESTTQNTETHLNMNTQVTEDKQRRKPRSIRNRYGTRNRSHTSGPYSSA</sequence>
<feature type="compositionally biased region" description="Basic and acidic residues" evidence="1">
    <location>
        <begin position="29"/>
        <end position="46"/>
    </location>
</feature>
<evidence type="ECO:0000313" key="2">
    <source>
        <dbReference type="Proteomes" id="UP000050791"/>
    </source>
</evidence>